<evidence type="ECO:0000313" key="1">
    <source>
        <dbReference type="EMBL" id="CAB4185192.1"/>
    </source>
</evidence>
<protein>
    <submittedName>
        <fullName evidence="1">Uncharacterized protein</fullName>
    </submittedName>
</protein>
<name>A0A6J5QN19_9CAUD</name>
<sequence length="95" mass="10359">MGSMNAMGMNEAVVDGLIELRQALSWHLTSNHYPPVPLSMLDVCVLAIENVSAGDTDVNITLPEGVLWRGQPLAPAWAIVDSHHLESFIDDGEDY</sequence>
<proteinExistence type="predicted"/>
<accession>A0A6J5QN19</accession>
<reference evidence="1" key="1">
    <citation type="submission" date="2020-05" db="EMBL/GenBank/DDBJ databases">
        <authorList>
            <person name="Chiriac C."/>
            <person name="Salcher M."/>
            <person name="Ghai R."/>
            <person name="Kavagutti S V."/>
        </authorList>
    </citation>
    <scope>NUCLEOTIDE SEQUENCE</scope>
</reference>
<organism evidence="1">
    <name type="scientific">uncultured Caudovirales phage</name>
    <dbReference type="NCBI Taxonomy" id="2100421"/>
    <lineage>
        <taxon>Viruses</taxon>
        <taxon>Duplodnaviria</taxon>
        <taxon>Heunggongvirae</taxon>
        <taxon>Uroviricota</taxon>
        <taxon>Caudoviricetes</taxon>
        <taxon>Peduoviridae</taxon>
        <taxon>Maltschvirus</taxon>
        <taxon>Maltschvirus maltsch</taxon>
    </lineage>
</organism>
<dbReference type="EMBL" id="LR797078">
    <property type="protein sequence ID" value="CAB4185192.1"/>
    <property type="molecule type" value="Genomic_DNA"/>
</dbReference>
<gene>
    <name evidence="1" type="ORF">UFOVP1130_12</name>
</gene>